<feature type="non-terminal residue" evidence="2">
    <location>
        <position position="1"/>
    </location>
</feature>
<sequence length="249" mass="26538">AKTTSPRCVNNAVPSCSSSPRLWDTASWDGSPARSGIGLCSVSTATNSKGEHFDLARCCGAMNPFLNQCKRWMALRRLAGLLRTGGGGQAPQETQVDPTRPAPAPPFTLPPRLVTRFRRIIPGSRPWWHAAALTALSRAPSLLLAFGAGYVVAARRGSSSRAQDDDAAAAAPGTAAAEAAKGRSRARRGLPLWPRRRVVGEILSRGLEEAQPANVRMLRVPWLEVLVEAADPATTWPGNRDGEPVPPGR</sequence>
<organism evidence="2 3">
    <name type="scientific">Tetrabaena socialis</name>
    <dbReference type="NCBI Taxonomy" id="47790"/>
    <lineage>
        <taxon>Eukaryota</taxon>
        <taxon>Viridiplantae</taxon>
        <taxon>Chlorophyta</taxon>
        <taxon>core chlorophytes</taxon>
        <taxon>Chlorophyceae</taxon>
        <taxon>CS clade</taxon>
        <taxon>Chlamydomonadales</taxon>
        <taxon>Tetrabaenaceae</taxon>
        <taxon>Tetrabaena</taxon>
    </lineage>
</organism>
<dbReference type="AlphaFoldDB" id="A0A2J7ZQU5"/>
<evidence type="ECO:0000256" key="1">
    <source>
        <dbReference type="SAM" id="MobiDB-lite"/>
    </source>
</evidence>
<dbReference type="Proteomes" id="UP000236333">
    <property type="component" value="Unassembled WGS sequence"/>
</dbReference>
<accession>A0A2J7ZQU5</accession>
<feature type="compositionally biased region" description="Low complexity" evidence="1">
    <location>
        <begin position="168"/>
        <end position="179"/>
    </location>
</feature>
<dbReference type="EMBL" id="PGGS01000618">
    <property type="protein sequence ID" value="PNH02642.1"/>
    <property type="molecule type" value="Genomic_DNA"/>
</dbReference>
<keyword evidence="3" id="KW-1185">Reference proteome</keyword>
<proteinExistence type="predicted"/>
<feature type="region of interest" description="Disordered" evidence="1">
    <location>
        <begin position="159"/>
        <end position="185"/>
    </location>
</feature>
<protein>
    <submittedName>
        <fullName evidence="2">Uncharacterized protein</fullName>
    </submittedName>
</protein>
<reference evidence="2 3" key="1">
    <citation type="journal article" date="2017" name="Mol. Biol. Evol.">
        <title>The 4-celled Tetrabaena socialis nuclear genome reveals the essential components for genetic control of cell number at the origin of multicellularity in the volvocine lineage.</title>
        <authorList>
            <person name="Featherston J."/>
            <person name="Arakaki Y."/>
            <person name="Hanschen E.R."/>
            <person name="Ferris P.J."/>
            <person name="Michod R.E."/>
            <person name="Olson B.J.S.C."/>
            <person name="Nozaki H."/>
            <person name="Durand P.M."/>
        </authorList>
    </citation>
    <scope>NUCLEOTIDE SEQUENCE [LARGE SCALE GENOMIC DNA]</scope>
    <source>
        <strain evidence="2 3">NIES-571</strain>
    </source>
</reference>
<feature type="region of interest" description="Disordered" evidence="1">
    <location>
        <begin position="84"/>
        <end position="108"/>
    </location>
</feature>
<dbReference type="OrthoDB" id="336240at2759"/>
<gene>
    <name evidence="2" type="ORF">TSOC_011366</name>
</gene>
<evidence type="ECO:0000313" key="3">
    <source>
        <dbReference type="Proteomes" id="UP000236333"/>
    </source>
</evidence>
<feature type="non-terminal residue" evidence="2">
    <location>
        <position position="249"/>
    </location>
</feature>
<name>A0A2J7ZQU5_9CHLO</name>
<evidence type="ECO:0000313" key="2">
    <source>
        <dbReference type="EMBL" id="PNH02642.1"/>
    </source>
</evidence>
<comment type="caution">
    <text evidence="2">The sequence shown here is derived from an EMBL/GenBank/DDBJ whole genome shotgun (WGS) entry which is preliminary data.</text>
</comment>